<organism evidence="2 3">
    <name type="scientific">Alligator mississippiensis</name>
    <name type="common">American alligator</name>
    <dbReference type="NCBI Taxonomy" id="8496"/>
    <lineage>
        <taxon>Eukaryota</taxon>
        <taxon>Metazoa</taxon>
        <taxon>Chordata</taxon>
        <taxon>Craniata</taxon>
        <taxon>Vertebrata</taxon>
        <taxon>Euteleostomi</taxon>
        <taxon>Archelosauria</taxon>
        <taxon>Archosauria</taxon>
        <taxon>Crocodylia</taxon>
        <taxon>Alligatoridae</taxon>
        <taxon>Alligatorinae</taxon>
        <taxon>Alligator</taxon>
    </lineage>
</organism>
<dbReference type="EMBL" id="AKHW03001210">
    <property type="protein sequence ID" value="KYO43352.1"/>
    <property type="molecule type" value="Genomic_DNA"/>
</dbReference>
<keyword evidence="3" id="KW-1185">Reference proteome</keyword>
<evidence type="ECO:0000313" key="2">
    <source>
        <dbReference type="EMBL" id="KYO43352.1"/>
    </source>
</evidence>
<protein>
    <submittedName>
        <fullName evidence="2">Uncharacterized protein</fullName>
    </submittedName>
</protein>
<comment type="caution">
    <text evidence="2">The sequence shown here is derived from an EMBL/GenBank/DDBJ whole genome shotgun (WGS) entry which is preliminary data.</text>
</comment>
<proteinExistence type="predicted"/>
<evidence type="ECO:0000256" key="1">
    <source>
        <dbReference type="SAM" id="MobiDB-lite"/>
    </source>
</evidence>
<dbReference type="Proteomes" id="UP000050525">
    <property type="component" value="Unassembled WGS sequence"/>
</dbReference>
<feature type="region of interest" description="Disordered" evidence="1">
    <location>
        <begin position="141"/>
        <end position="168"/>
    </location>
</feature>
<accession>A0A151P2P9</accession>
<name>A0A151P2P9_ALLMI</name>
<reference evidence="2 3" key="1">
    <citation type="journal article" date="2012" name="Genome Biol.">
        <title>Sequencing three crocodilian genomes to illuminate the evolution of archosaurs and amniotes.</title>
        <authorList>
            <person name="St John J.A."/>
            <person name="Braun E.L."/>
            <person name="Isberg S.R."/>
            <person name="Miles L.G."/>
            <person name="Chong A.Y."/>
            <person name="Gongora J."/>
            <person name="Dalzell P."/>
            <person name="Moran C."/>
            <person name="Bed'hom B."/>
            <person name="Abzhanov A."/>
            <person name="Burgess S.C."/>
            <person name="Cooksey A.M."/>
            <person name="Castoe T.A."/>
            <person name="Crawford N.G."/>
            <person name="Densmore L.D."/>
            <person name="Drew J.C."/>
            <person name="Edwards S.V."/>
            <person name="Faircloth B.C."/>
            <person name="Fujita M.K."/>
            <person name="Greenwold M.J."/>
            <person name="Hoffmann F.G."/>
            <person name="Howard J.M."/>
            <person name="Iguchi T."/>
            <person name="Janes D.E."/>
            <person name="Khan S.Y."/>
            <person name="Kohno S."/>
            <person name="de Koning A.J."/>
            <person name="Lance S.L."/>
            <person name="McCarthy F.M."/>
            <person name="McCormack J.E."/>
            <person name="Merchant M.E."/>
            <person name="Peterson D.G."/>
            <person name="Pollock D.D."/>
            <person name="Pourmand N."/>
            <person name="Raney B.J."/>
            <person name="Roessler K.A."/>
            <person name="Sanford J.R."/>
            <person name="Sawyer R.H."/>
            <person name="Schmidt C.J."/>
            <person name="Triplett E.W."/>
            <person name="Tuberville T.D."/>
            <person name="Venegas-Anaya M."/>
            <person name="Howard J.T."/>
            <person name="Jarvis E.D."/>
            <person name="Guillette L.J.Jr."/>
            <person name="Glenn T.C."/>
            <person name="Green R.E."/>
            <person name="Ray D.A."/>
        </authorList>
    </citation>
    <scope>NUCLEOTIDE SEQUENCE [LARGE SCALE GENOMIC DNA]</scope>
    <source>
        <strain evidence="2">KSC_2009_1</strain>
    </source>
</reference>
<evidence type="ECO:0000313" key="3">
    <source>
        <dbReference type="Proteomes" id="UP000050525"/>
    </source>
</evidence>
<sequence>MHRLHQRRTQDCTIPLDWLVTASEDHLVDVWAWQLEDMACKKVWDWCKEVQNWVDLEFWGKLLALEWVEVLWEQNVILARAVQATDDDCLALDTVLALVIAFMLPASQPLTVALPVPWESPATQQQAPLWTWEEGPVLPPAARNPWPRSHLKSPANQPPDLGSGPPFAPDSCGHGVGTACSGARTAHWPCWPWTPAARGGAACTRGLPAAISSG</sequence>
<gene>
    <name evidence="2" type="ORF">Y1Q_0017629</name>
</gene>
<dbReference type="AlphaFoldDB" id="A0A151P2P9"/>